<reference evidence="2 3" key="1">
    <citation type="submission" date="2020-07" db="EMBL/GenBank/DDBJ databases">
        <title>Characterization and genome sequencing of isolate MD1, a novel member within the family Lachnospiraceae.</title>
        <authorList>
            <person name="Rettenmaier R."/>
            <person name="Di Bello L."/>
            <person name="Zinser C."/>
            <person name="Scheitz K."/>
            <person name="Liebl W."/>
            <person name="Zverlov V."/>
        </authorList>
    </citation>
    <scope>NUCLEOTIDE SEQUENCE [LARGE SCALE GENOMIC DNA]</scope>
    <source>
        <strain evidence="2 3">MD1</strain>
    </source>
</reference>
<dbReference type="GO" id="GO:0006814">
    <property type="term" value="P:sodium ion transport"/>
    <property type="evidence" value="ECO:0007669"/>
    <property type="project" value="InterPro"/>
</dbReference>
<evidence type="ECO:0000313" key="3">
    <source>
        <dbReference type="Proteomes" id="UP000574276"/>
    </source>
</evidence>
<feature type="transmembrane region" description="Helical" evidence="1">
    <location>
        <begin position="70"/>
        <end position="88"/>
    </location>
</feature>
<comment type="caution">
    <text evidence="2">The sequence shown here is derived from an EMBL/GenBank/DDBJ whole genome shotgun (WGS) entry which is preliminary data.</text>
</comment>
<keyword evidence="1" id="KW-0472">Membrane</keyword>
<feature type="transmembrane region" description="Helical" evidence="1">
    <location>
        <begin position="6"/>
        <end position="27"/>
    </location>
</feature>
<accession>A0A839K159</accession>
<evidence type="ECO:0000313" key="2">
    <source>
        <dbReference type="EMBL" id="MBB2182932.1"/>
    </source>
</evidence>
<keyword evidence="3" id="KW-1185">Reference proteome</keyword>
<dbReference type="Proteomes" id="UP000574276">
    <property type="component" value="Unassembled WGS sequence"/>
</dbReference>
<proteinExistence type="predicted"/>
<sequence length="98" mass="10779">MKLRYVRLIAIVITVISILATIGMVVLNRMVPLFLSHMLKMDVREASAIGIIGGADGPTSIYITGYNSSILTVIFAFIALIGICFLFFTRKKRNKSGL</sequence>
<evidence type="ECO:0000256" key="1">
    <source>
        <dbReference type="SAM" id="Phobius"/>
    </source>
</evidence>
<dbReference type="NCBIfam" id="TIGR01167">
    <property type="entry name" value="LPXTG_anchor"/>
    <property type="match status" value="1"/>
</dbReference>
<keyword evidence="1" id="KW-1133">Transmembrane helix</keyword>
<name>A0A839K159_9FIRM</name>
<dbReference type="GO" id="GO:0016829">
    <property type="term" value="F:lyase activity"/>
    <property type="evidence" value="ECO:0007669"/>
    <property type="project" value="InterPro"/>
</dbReference>
<gene>
    <name evidence="2" type="ORF">H0486_08585</name>
</gene>
<dbReference type="InterPro" id="IPR005661">
    <property type="entry name" value="OadB_MmdB"/>
</dbReference>
<organism evidence="2 3">
    <name type="scientific">Variimorphobacter saccharofermentans</name>
    <dbReference type="NCBI Taxonomy" id="2755051"/>
    <lineage>
        <taxon>Bacteria</taxon>
        <taxon>Bacillati</taxon>
        <taxon>Bacillota</taxon>
        <taxon>Clostridia</taxon>
        <taxon>Lachnospirales</taxon>
        <taxon>Lachnospiraceae</taxon>
        <taxon>Variimorphobacter</taxon>
    </lineage>
</organism>
<dbReference type="EMBL" id="JACEGA010000001">
    <property type="protein sequence ID" value="MBB2182932.1"/>
    <property type="molecule type" value="Genomic_DNA"/>
</dbReference>
<dbReference type="AlphaFoldDB" id="A0A839K159"/>
<keyword evidence="1" id="KW-0812">Transmembrane</keyword>
<protein>
    <submittedName>
        <fullName evidence="2">Sodium ion-translocating decarboxylase subunit beta</fullName>
    </submittedName>
</protein>
<dbReference type="RefSeq" id="WP_228352620.1">
    <property type="nucleotide sequence ID" value="NZ_JACEGA010000001.1"/>
</dbReference>
<dbReference type="Pfam" id="PF03977">
    <property type="entry name" value="OAD_beta"/>
    <property type="match status" value="1"/>
</dbReference>